<evidence type="ECO:0000313" key="2">
    <source>
        <dbReference type="EMBL" id="KAE9397176.1"/>
    </source>
</evidence>
<dbReference type="Gene3D" id="3.40.630.30">
    <property type="match status" value="1"/>
</dbReference>
<dbReference type="SUPFAM" id="SSF55729">
    <property type="entry name" value="Acyl-CoA N-acyltransferases (Nat)"/>
    <property type="match status" value="1"/>
</dbReference>
<organism evidence="2 3">
    <name type="scientific">Gymnopus androsaceus JB14</name>
    <dbReference type="NCBI Taxonomy" id="1447944"/>
    <lineage>
        <taxon>Eukaryota</taxon>
        <taxon>Fungi</taxon>
        <taxon>Dikarya</taxon>
        <taxon>Basidiomycota</taxon>
        <taxon>Agaricomycotina</taxon>
        <taxon>Agaricomycetes</taxon>
        <taxon>Agaricomycetidae</taxon>
        <taxon>Agaricales</taxon>
        <taxon>Marasmiineae</taxon>
        <taxon>Omphalotaceae</taxon>
        <taxon>Gymnopus</taxon>
    </lineage>
</organism>
<dbReference type="AlphaFoldDB" id="A0A6A4HGT1"/>
<dbReference type="Pfam" id="PF00583">
    <property type="entry name" value="Acetyltransf_1"/>
    <property type="match status" value="1"/>
</dbReference>
<dbReference type="EMBL" id="ML769501">
    <property type="protein sequence ID" value="KAE9397176.1"/>
    <property type="molecule type" value="Genomic_DNA"/>
</dbReference>
<dbReference type="OrthoDB" id="9975416at2759"/>
<dbReference type="InterPro" id="IPR000182">
    <property type="entry name" value="GNAT_dom"/>
</dbReference>
<keyword evidence="3" id="KW-1185">Reference proteome</keyword>
<dbReference type="PROSITE" id="PS51186">
    <property type="entry name" value="GNAT"/>
    <property type="match status" value="1"/>
</dbReference>
<proteinExistence type="predicted"/>
<evidence type="ECO:0000259" key="1">
    <source>
        <dbReference type="PROSITE" id="PS51186"/>
    </source>
</evidence>
<dbReference type="Proteomes" id="UP000799118">
    <property type="component" value="Unassembled WGS sequence"/>
</dbReference>
<evidence type="ECO:0000313" key="3">
    <source>
        <dbReference type="Proteomes" id="UP000799118"/>
    </source>
</evidence>
<dbReference type="InterPro" id="IPR016181">
    <property type="entry name" value="Acyl_CoA_acyltransferase"/>
</dbReference>
<name>A0A6A4HGT1_9AGAR</name>
<dbReference type="GO" id="GO:0016747">
    <property type="term" value="F:acyltransferase activity, transferring groups other than amino-acyl groups"/>
    <property type="evidence" value="ECO:0007669"/>
    <property type="project" value="InterPro"/>
</dbReference>
<reference evidence="2" key="1">
    <citation type="journal article" date="2019" name="Environ. Microbiol.">
        <title>Fungal ecological strategies reflected in gene transcription - a case study of two litter decomposers.</title>
        <authorList>
            <person name="Barbi F."/>
            <person name="Kohler A."/>
            <person name="Barry K."/>
            <person name="Baskaran P."/>
            <person name="Daum C."/>
            <person name="Fauchery L."/>
            <person name="Ihrmark K."/>
            <person name="Kuo A."/>
            <person name="LaButti K."/>
            <person name="Lipzen A."/>
            <person name="Morin E."/>
            <person name="Grigoriev I.V."/>
            <person name="Henrissat B."/>
            <person name="Lindahl B."/>
            <person name="Martin F."/>
        </authorList>
    </citation>
    <scope>NUCLEOTIDE SEQUENCE</scope>
    <source>
        <strain evidence="2">JB14</strain>
    </source>
</reference>
<feature type="domain" description="N-acetyltransferase" evidence="1">
    <location>
        <begin position="3"/>
        <end position="207"/>
    </location>
</feature>
<protein>
    <submittedName>
        <fullName evidence="2">Acyl-CoA N-acyltransferase</fullName>
    </submittedName>
</protein>
<gene>
    <name evidence="2" type="ORF">BT96DRAFT_80097</name>
</gene>
<accession>A0A6A4HGT1</accession>
<sequence>MTVIIREARESDADALSRICLLTAKGGQSADDLHDFKELPGLTYAVPYVKLPTTFGFVMVDDSSGEVVGYVLASKNTREFERYAEEHWWPALAKKYPPSLAQKSADREFMELFRDMHAKSDARVSYGAANMHINMLEPYQRQGWGSKLIGRLVEVLRKEDPDGGVTLGMDPRNPGVKAFYEKFGFESFEGGKANELGLKFSKAKNLAF</sequence>